<dbReference type="InterPro" id="IPR032789">
    <property type="entry name" value="T2SS-T3SS_pil_N"/>
</dbReference>
<evidence type="ECO:0000256" key="3">
    <source>
        <dbReference type="SAM" id="SignalP"/>
    </source>
</evidence>
<feature type="domain" description="Type II/III secretion system secretin-like" evidence="4">
    <location>
        <begin position="234"/>
        <end position="393"/>
    </location>
</feature>
<dbReference type="GO" id="GO:0015627">
    <property type="term" value="C:type II protein secretion system complex"/>
    <property type="evidence" value="ECO:0007669"/>
    <property type="project" value="TreeGrafter"/>
</dbReference>
<organism evidence="6 7">
    <name type="scientific">Kaustia mangrovi</name>
    <dbReference type="NCBI Taxonomy" id="2593653"/>
    <lineage>
        <taxon>Bacteria</taxon>
        <taxon>Pseudomonadati</taxon>
        <taxon>Pseudomonadota</taxon>
        <taxon>Alphaproteobacteria</taxon>
        <taxon>Hyphomicrobiales</taxon>
        <taxon>Parvibaculaceae</taxon>
        <taxon>Kaustia</taxon>
    </lineage>
</organism>
<proteinExistence type="inferred from homology"/>
<dbReference type="Proteomes" id="UP000593594">
    <property type="component" value="Chromosome"/>
</dbReference>
<keyword evidence="3" id="KW-0732">Signal</keyword>
<name>A0A7S8C8D2_9HYPH</name>
<feature type="chain" id="PRO_5032744602" evidence="3">
    <location>
        <begin position="21"/>
        <end position="434"/>
    </location>
</feature>
<reference evidence="6 7" key="1">
    <citation type="submission" date="2020-06" db="EMBL/GenBank/DDBJ databases">
        <title>Genome sequence of 2 isolates from Red Sea Mangroves.</title>
        <authorList>
            <person name="Sefrji F."/>
            <person name="Michoud G."/>
            <person name="Merlino G."/>
            <person name="Daffonchio D."/>
        </authorList>
    </citation>
    <scope>NUCLEOTIDE SEQUENCE [LARGE SCALE GENOMIC DNA]</scope>
    <source>
        <strain evidence="6 7">R1DC25</strain>
    </source>
</reference>
<evidence type="ECO:0000313" key="7">
    <source>
        <dbReference type="Proteomes" id="UP000593594"/>
    </source>
</evidence>
<protein>
    <submittedName>
        <fullName evidence="6">Type II and III secretion system protein family protein</fullName>
    </submittedName>
</protein>
<evidence type="ECO:0000259" key="5">
    <source>
        <dbReference type="Pfam" id="PF13629"/>
    </source>
</evidence>
<dbReference type="PRINTS" id="PR00811">
    <property type="entry name" value="BCTERIALGSPD"/>
</dbReference>
<dbReference type="EMBL" id="CP058214">
    <property type="protein sequence ID" value="QPC45279.1"/>
    <property type="molecule type" value="Genomic_DNA"/>
</dbReference>
<dbReference type="PANTHER" id="PTHR30332">
    <property type="entry name" value="PROBABLE GENERAL SECRETION PATHWAY PROTEIN D"/>
    <property type="match status" value="1"/>
</dbReference>
<dbReference type="AlphaFoldDB" id="A0A7S8C8D2"/>
<dbReference type="InterPro" id="IPR001775">
    <property type="entry name" value="GspD/PilQ"/>
</dbReference>
<evidence type="ECO:0000256" key="1">
    <source>
        <dbReference type="RuleBase" id="RU004003"/>
    </source>
</evidence>
<dbReference type="GO" id="GO:0009306">
    <property type="term" value="P:protein secretion"/>
    <property type="evidence" value="ECO:0007669"/>
    <property type="project" value="InterPro"/>
</dbReference>
<dbReference type="PANTHER" id="PTHR30332:SF17">
    <property type="entry name" value="TYPE IV PILIATION SYSTEM PROTEIN DR_0774-RELATED"/>
    <property type="match status" value="1"/>
</dbReference>
<feature type="compositionally biased region" description="Basic and acidic residues" evidence="2">
    <location>
        <begin position="407"/>
        <end position="418"/>
    </location>
</feature>
<dbReference type="KEGG" id="kmn:HW532_09795"/>
<comment type="similarity">
    <text evidence="1">Belongs to the bacterial secretin family.</text>
</comment>
<evidence type="ECO:0000313" key="6">
    <source>
        <dbReference type="EMBL" id="QPC45279.1"/>
    </source>
</evidence>
<dbReference type="InterPro" id="IPR050810">
    <property type="entry name" value="Bact_Secretion_Sys_Channel"/>
</dbReference>
<gene>
    <name evidence="6" type="ORF">HW532_09795</name>
</gene>
<feature type="region of interest" description="Disordered" evidence="2">
    <location>
        <begin position="402"/>
        <end position="434"/>
    </location>
</feature>
<accession>A0A7S8C8D2</accession>
<keyword evidence="7" id="KW-1185">Reference proteome</keyword>
<sequence length="434" mass="46940">MRVAMVLAALAFLLTGWGDAAALEASRLPGRQALDLPVGQGRILRFDQPVESVLIADPEIADLRVVSPDVVYVYGLKPGVTNLIAITADQRLEASTQFRVVADPQPANDARRSLQPTSTVDLTIFGTRIVASGRTRSVDEAVDVDNVARTFSPEGQPPLNNTTVAGSQQVNIRVRFAEVSRNELSSFGIDWEVFVSSGSFSFGMFSTGNTGDTANLGFNVGAGDVDINVLLDVLQRNGVLSILAEPNLTAVSGQTASFLAGGEIPVPIPQDNDTIGIEYKPFGVSLVFTPTLIKNDRIALRVKPEVSSLSRAGAVEIEGFSVPSLVVRRAETTVEVASGQTFAIAGMFQRQLSRDLDKMPVLGDLPILGALFQSQRYRRDETELVIMITPYLVEPVSDRNMVTPIDRPARPPEPEPKPKPRKAYSDRPWGFVAR</sequence>
<feature type="signal peptide" evidence="3">
    <location>
        <begin position="1"/>
        <end position="20"/>
    </location>
</feature>
<dbReference type="InterPro" id="IPR004846">
    <property type="entry name" value="T2SS/T3SS_dom"/>
</dbReference>
<feature type="domain" description="Pilus formation protein N-terminal" evidence="5">
    <location>
        <begin position="32"/>
        <end position="100"/>
    </location>
</feature>
<dbReference type="Pfam" id="PF13629">
    <property type="entry name" value="T2SS-T3SS_pil_N"/>
    <property type="match status" value="1"/>
</dbReference>
<evidence type="ECO:0000259" key="4">
    <source>
        <dbReference type="Pfam" id="PF00263"/>
    </source>
</evidence>
<evidence type="ECO:0000256" key="2">
    <source>
        <dbReference type="SAM" id="MobiDB-lite"/>
    </source>
</evidence>
<dbReference type="Pfam" id="PF00263">
    <property type="entry name" value="Secretin"/>
    <property type="match status" value="1"/>
</dbReference>